<dbReference type="PANTHER" id="PTHR33376:SF5">
    <property type="entry name" value="EXTRACYTOPLASMIC SOLUTE RECEPTOR PROTEIN"/>
    <property type="match status" value="1"/>
</dbReference>
<dbReference type="PANTHER" id="PTHR33376">
    <property type="match status" value="1"/>
</dbReference>
<feature type="binding site" evidence="3">
    <location>
        <position position="213"/>
    </location>
    <ligand>
        <name>Na(+)</name>
        <dbReference type="ChEBI" id="CHEBI:29101"/>
    </ligand>
</feature>
<dbReference type="eggNOG" id="COG4663">
    <property type="taxonomic scope" value="Bacteria"/>
</dbReference>
<dbReference type="AlphaFoldDB" id="A0A081B7X4"/>
<dbReference type="EMBL" id="BBIO01000002">
    <property type="protein sequence ID" value="GAK44142.1"/>
    <property type="molecule type" value="Genomic_DNA"/>
</dbReference>
<dbReference type="Gene3D" id="3.40.190.170">
    <property type="entry name" value="Bacterial extracellular solute-binding protein, family 7"/>
    <property type="match status" value="1"/>
</dbReference>
<dbReference type="InterPro" id="IPR006311">
    <property type="entry name" value="TAT_signal"/>
</dbReference>
<dbReference type="Pfam" id="PF03480">
    <property type="entry name" value="DctP"/>
    <property type="match status" value="1"/>
</dbReference>
<dbReference type="STRING" id="1333998.M2A_0641"/>
<dbReference type="NCBIfam" id="NF037995">
    <property type="entry name" value="TRAP_S1"/>
    <property type="match status" value="1"/>
</dbReference>
<feature type="binding site" evidence="3">
    <location>
        <position position="212"/>
    </location>
    <ligand>
        <name>substrate</name>
    </ligand>
</feature>
<dbReference type="PROSITE" id="PS51318">
    <property type="entry name" value="TAT"/>
    <property type="match status" value="1"/>
</dbReference>
<feature type="chain" id="PRO_5001754997" evidence="4">
    <location>
        <begin position="27"/>
        <end position="361"/>
    </location>
</feature>
<dbReference type="Proteomes" id="UP000028702">
    <property type="component" value="Unassembled WGS sequence"/>
</dbReference>
<evidence type="ECO:0000256" key="3">
    <source>
        <dbReference type="PIRSR" id="PIRSR039026-2"/>
    </source>
</evidence>
<dbReference type="InterPro" id="IPR018389">
    <property type="entry name" value="DctP_fam"/>
</dbReference>
<dbReference type="GO" id="GO:0055085">
    <property type="term" value="P:transmembrane transport"/>
    <property type="evidence" value="ECO:0007669"/>
    <property type="project" value="InterPro"/>
</dbReference>
<dbReference type="GO" id="GO:0046872">
    <property type="term" value="F:metal ion binding"/>
    <property type="evidence" value="ECO:0007669"/>
    <property type="project" value="UniProtKB-KW"/>
</dbReference>
<reference evidence="5 6" key="1">
    <citation type="submission" date="2014-07" db="EMBL/GenBank/DDBJ databases">
        <title>Tepidicaulis marinum gen. nov., sp. nov., a novel marine bacterium denitrifying nitrate to nitrous oxide strictly under microaerobic conditions.</title>
        <authorList>
            <person name="Takeuchi M."/>
            <person name="Yamagishi T."/>
            <person name="Kamagata Y."/>
            <person name="Oshima K."/>
            <person name="Hattori M."/>
            <person name="Katayama T."/>
            <person name="Hanada S."/>
            <person name="Tamaki H."/>
            <person name="Marumo K."/>
            <person name="Maeda H."/>
            <person name="Nedachi M."/>
            <person name="Iwasaki W."/>
            <person name="Suwa Y."/>
            <person name="Sakata S."/>
        </authorList>
    </citation>
    <scope>NUCLEOTIDE SEQUENCE [LARGE SCALE GENOMIC DNA]</scope>
    <source>
        <strain evidence="5 6">MA2</strain>
    </source>
</reference>
<dbReference type="CDD" id="cd13604">
    <property type="entry name" value="PBP2_TRAP_ketoacid_lactate_like"/>
    <property type="match status" value="1"/>
</dbReference>
<organism evidence="5 6">
    <name type="scientific">Tepidicaulis marinus</name>
    <dbReference type="NCBI Taxonomy" id="1333998"/>
    <lineage>
        <taxon>Bacteria</taxon>
        <taxon>Pseudomonadati</taxon>
        <taxon>Pseudomonadota</taxon>
        <taxon>Alphaproteobacteria</taxon>
        <taxon>Hyphomicrobiales</taxon>
        <taxon>Parvibaculaceae</taxon>
        <taxon>Tepidicaulis</taxon>
    </lineage>
</organism>
<evidence type="ECO:0000256" key="4">
    <source>
        <dbReference type="SAM" id="SignalP"/>
    </source>
</evidence>
<feature type="binding site" evidence="3">
    <location>
        <position position="238"/>
    </location>
    <ligand>
        <name>substrate</name>
    </ligand>
</feature>
<protein>
    <submittedName>
        <fullName evidence="5">TRAP C4-dicarboxylate transport system permease subunit DctP</fullName>
    </submittedName>
</protein>
<dbReference type="RefSeq" id="WP_045442834.1">
    <property type="nucleotide sequence ID" value="NZ_BBIO01000002.1"/>
</dbReference>
<dbReference type="Gene3D" id="3.40.190.10">
    <property type="entry name" value="Periplasmic binding protein-like II"/>
    <property type="match status" value="1"/>
</dbReference>
<dbReference type="InterPro" id="IPR026289">
    <property type="entry name" value="SBP_TakP-like"/>
</dbReference>
<accession>A0A081B7X4</accession>
<keyword evidence="3" id="KW-0479">Metal-binding</keyword>
<feature type="signal peptide" evidence="4">
    <location>
        <begin position="1"/>
        <end position="26"/>
    </location>
</feature>
<name>A0A081B7X4_9HYPH</name>
<gene>
    <name evidence="5" type="ORF">M2A_0641</name>
</gene>
<keyword evidence="1 4" id="KW-0732">Signal</keyword>
<comment type="caution">
    <text evidence="5">The sequence shown here is derived from an EMBL/GenBank/DDBJ whole genome shotgun (WGS) entry which is preliminary data.</text>
</comment>
<dbReference type="GO" id="GO:0031317">
    <property type="term" value="C:tripartite ATP-independent periplasmic transporter complex"/>
    <property type="evidence" value="ECO:0007669"/>
    <property type="project" value="InterPro"/>
</dbReference>
<evidence type="ECO:0000256" key="2">
    <source>
        <dbReference type="PIRSR" id="PIRSR039026-1"/>
    </source>
</evidence>
<evidence type="ECO:0000256" key="1">
    <source>
        <dbReference type="ARBA" id="ARBA00022729"/>
    </source>
</evidence>
<evidence type="ECO:0000313" key="6">
    <source>
        <dbReference type="Proteomes" id="UP000028702"/>
    </source>
</evidence>
<keyword evidence="6" id="KW-1185">Reference proteome</keyword>
<proteinExistence type="predicted"/>
<sequence length="361" mass="39747">MKRRSFLAGAGLMAASAATLPAPAIAANVKRLKMVTTWPKNFPGMGVSAERLAARIKAMTDGEIDIKVYAATELVPPLQAFDTVSSGGAEIYHGAEYYWQGKSPAFNFFTTVPFGMTANEINAWIYHGGGQELWDELSAQFNIKPFMASNTGVQMGGWFRKEIKTLEDFKGLRIRMPGLGGEVMRRLGAAAVTMAGNEIYQALQNGTIEATEWVGPWNDMAFGFHQVAEYYYWPGFHEPGPALAVGFNLDVFNGLTPSQKAAVEAACAAENDYTLAEFNYYNAKALQTLITEHKVKLSRFSPEILAEFRRLSAEVVEEAGNTDELTKRIYESYKASLALSREWTKIADQGFVEARQGVALD</sequence>
<feature type="binding site" evidence="2">
    <location>
        <position position="175"/>
    </location>
    <ligand>
        <name>substrate</name>
    </ligand>
</feature>
<dbReference type="InterPro" id="IPR038404">
    <property type="entry name" value="TRAP_DctP_sf"/>
</dbReference>
<feature type="binding site" evidence="2">
    <location>
        <position position="154"/>
    </location>
    <ligand>
        <name>substrate</name>
    </ligand>
</feature>
<evidence type="ECO:0000313" key="5">
    <source>
        <dbReference type="EMBL" id="GAK44142.1"/>
    </source>
</evidence>
<dbReference type="PIRSF" id="PIRSF039026">
    <property type="entry name" value="SiaP"/>
    <property type="match status" value="1"/>
</dbReference>